<dbReference type="EMBL" id="CM039428">
    <property type="protein sequence ID" value="KAI4352613.1"/>
    <property type="molecule type" value="Genomic_DNA"/>
</dbReference>
<evidence type="ECO:0000313" key="2">
    <source>
        <dbReference type="Proteomes" id="UP000828941"/>
    </source>
</evidence>
<accession>A0ACB9PVN2</accession>
<name>A0ACB9PVN2_BAUVA</name>
<dbReference type="Proteomes" id="UP000828941">
    <property type="component" value="Chromosome 3"/>
</dbReference>
<keyword evidence="2" id="KW-1185">Reference proteome</keyword>
<reference evidence="1 2" key="1">
    <citation type="journal article" date="2022" name="DNA Res.">
        <title>Chromosomal-level genome assembly of the orchid tree Bauhinia variegata (Leguminosae; Cercidoideae) supports the allotetraploid origin hypothesis of Bauhinia.</title>
        <authorList>
            <person name="Zhong Y."/>
            <person name="Chen Y."/>
            <person name="Zheng D."/>
            <person name="Pang J."/>
            <person name="Liu Y."/>
            <person name="Luo S."/>
            <person name="Meng S."/>
            <person name="Qian L."/>
            <person name="Wei D."/>
            <person name="Dai S."/>
            <person name="Zhou R."/>
        </authorList>
    </citation>
    <scope>NUCLEOTIDE SEQUENCE [LARGE SCALE GENOMIC DNA]</scope>
    <source>
        <strain evidence="1">BV-YZ2020</strain>
    </source>
</reference>
<comment type="caution">
    <text evidence="1">The sequence shown here is derived from an EMBL/GenBank/DDBJ whole genome shotgun (WGS) entry which is preliminary data.</text>
</comment>
<protein>
    <submittedName>
        <fullName evidence="1">Uncharacterized protein</fullName>
    </submittedName>
</protein>
<gene>
    <name evidence="1" type="ORF">L6164_006848</name>
</gene>
<sequence>MEEMNTEEHEEVESSSPEGQAGVLHGINGRSLYLEFTGLLLGIDLSRMLEDHESVAAPLNFSLYLGEKTNFPMGMKHFKLGNKLYLLGGAILDEEGKYIGGSNKVFEFVPNHSCPEESIKECDMPLLRAPKCSLLVAEVRNLICVIHAMPYKHGVVPPKPMFEVYDRNDMEWRKLADPPGIVFGHYVVGETLFIIGTEGLFYYNFLSKKWTRADEARSSFQYSPIELPKRAICLRDFQFGKDFHVMINVQQRGSPQDEVAIYALVLNKNGLLVCCQELGQIFSGVKIGLVKHFFFDLGWEVGDNKRMCAVLTGYGYDVQSSFIACVSIFNLRKLDNVALDNLPYPSDGFFTEFPGNTLFEVTVIRERICSLGNQIDKPCIGDAFLF</sequence>
<evidence type="ECO:0000313" key="1">
    <source>
        <dbReference type="EMBL" id="KAI4352613.1"/>
    </source>
</evidence>
<organism evidence="1 2">
    <name type="scientific">Bauhinia variegata</name>
    <name type="common">Purple orchid tree</name>
    <name type="synonym">Phanera variegata</name>
    <dbReference type="NCBI Taxonomy" id="167791"/>
    <lineage>
        <taxon>Eukaryota</taxon>
        <taxon>Viridiplantae</taxon>
        <taxon>Streptophyta</taxon>
        <taxon>Embryophyta</taxon>
        <taxon>Tracheophyta</taxon>
        <taxon>Spermatophyta</taxon>
        <taxon>Magnoliopsida</taxon>
        <taxon>eudicotyledons</taxon>
        <taxon>Gunneridae</taxon>
        <taxon>Pentapetalae</taxon>
        <taxon>rosids</taxon>
        <taxon>fabids</taxon>
        <taxon>Fabales</taxon>
        <taxon>Fabaceae</taxon>
        <taxon>Cercidoideae</taxon>
        <taxon>Cercideae</taxon>
        <taxon>Bauhiniinae</taxon>
        <taxon>Bauhinia</taxon>
    </lineage>
</organism>
<proteinExistence type="predicted"/>